<keyword evidence="1" id="KW-0808">Transferase</keyword>
<dbReference type="InterPro" id="IPR028098">
    <property type="entry name" value="Glyco_trans_4-like_N"/>
</dbReference>
<dbReference type="Proteomes" id="UP000706039">
    <property type="component" value="Unassembled WGS sequence"/>
</dbReference>
<evidence type="ECO:0000313" key="5">
    <source>
        <dbReference type="Proteomes" id="UP000706039"/>
    </source>
</evidence>
<evidence type="ECO:0000259" key="2">
    <source>
        <dbReference type="Pfam" id="PF00534"/>
    </source>
</evidence>
<dbReference type="PANTHER" id="PTHR46401">
    <property type="entry name" value="GLYCOSYLTRANSFERASE WBBK-RELATED"/>
    <property type="match status" value="1"/>
</dbReference>
<organism evidence="4 5">
    <name type="scientific">Sphingomonas colocasiae</name>
    <dbReference type="NCBI Taxonomy" id="1848973"/>
    <lineage>
        <taxon>Bacteria</taxon>
        <taxon>Pseudomonadati</taxon>
        <taxon>Pseudomonadota</taxon>
        <taxon>Alphaproteobacteria</taxon>
        <taxon>Sphingomonadales</taxon>
        <taxon>Sphingomonadaceae</taxon>
        <taxon>Sphingomonas</taxon>
    </lineage>
</organism>
<dbReference type="RefSeq" id="WP_222987901.1">
    <property type="nucleotide sequence ID" value="NZ_JAINVV010000001.1"/>
</dbReference>
<feature type="domain" description="Glycosyl transferase family 1" evidence="2">
    <location>
        <begin position="183"/>
        <end position="338"/>
    </location>
</feature>
<dbReference type="PANTHER" id="PTHR46401:SF2">
    <property type="entry name" value="GLYCOSYLTRANSFERASE WBBK-RELATED"/>
    <property type="match status" value="1"/>
</dbReference>
<gene>
    <name evidence="4" type="ORF">K7G82_00715</name>
</gene>
<dbReference type="SUPFAM" id="SSF53756">
    <property type="entry name" value="UDP-Glycosyltransferase/glycogen phosphorylase"/>
    <property type="match status" value="1"/>
</dbReference>
<dbReference type="EMBL" id="JAINVV010000001">
    <property type="protein sequence ID" value="MBY8820791.1"/>
    <property type="molecule type" value="Genomic_DNA"/>
</dbReference>
<dbReference type="Pfam" id="PF00534">
    <property type="entry name" value="Glycos_transf_1"/>
    <property type="match status" value="1"/>
</dbReference>
<comment type="caution">
    <text evidence="4">The sequence shown here is derived from an EMBL/GenBank/DDBJ whole genome shotgun (WGS) entry which is preliminary data.</text>
</comment>
<evidence type="ECO:0000259" key="3">
    <source>
        <dbReference type="Pfam" id="PF13439"/>
    </source>
</evidence>
<dbReference type="InterPro" id="IPR001296">
    <property type="entry name" value="Glyco_trans_1"/>
</dbReference>
<dbReference type="CDD" id="cd03809">
    <property type="entry name" value="GT4_MtfB-like"/>
    <property type="match status" value="1"/>
</dbReference>
<dbReference type="Gene3D" id="3.40.50.2000">
    <property type="entry name" value="Glycogen Phosphorylase B"/>
    <property type="match status" value="2"/>
</dbReference>
<reference evidence="4 5" key="1">
    <citation type="submission" date="2021-08" db="EMBL/GenBank/DDBJ databases">
        <authorList>
            <person name="Tuo L."/>
        </authorList>
    </citation>
    <scope>NUCLEOTIDE SEQUENCE [LARGE SCALE GENOMIC DNA]</scope>
    <source>
        <strain evidence="4 5">JCM 31229</strain>
    </source>
</reference>
<name>A0ABS7PHL9_9SPHN</name>
<dbReference type="Pfam" id="PF13439">
    <property type="entry name" value="Glyco_transf_4"/>
    <property type="match status" value="1"/>
</dbReference>
<evidence type="ECO:0000256" key="1">
    <source>
        <dbReference type="ARBA" id="ARBA00022679"/>
    </source>
</evidence>
<evidence type="ECO:0000313" key="4">
    <source>
        <dbReference type="EMBL" id="MBY8820791.1"/>
    </source>
</evidence>
<keyword evidence="5" id="KW-1185">Reference proteome</keyword>
<accession>A0ABS7PHL9</accession>
<protein>
    <submittedName>
        <fullName evidence="4">Glycosyltransferase family 4 protein</fullName>
    </submittedName>
</protein>
<feature type="domain" description="Glycosyltransferase subfamily 4-like N-terminal" evidence="3">
    <location>
        <begin position="17"/>
        <end position="172"/>
    </location>
</feature>
<proteinExistence type="predicted"/>
<sequence length="368" mass="40445">MTISVLFDHYIAVNQTYGGISKYLGELADALPDQGVEPRFFAPLYINRQIAELPKPYVWGKRFNLPPHARKVATALSFGLFPIVARLARPDVIHGTYYVPHYLTPAKVPTVLTVHDMIHELFPEQFSDRVRSVKRTAIHRADHIICVSQNTRRDLIDIYPDVANRITVIPLGFTAPAHSSAHRAHDRPYILHVGRRGGYKNFEALLRAYAQSEQLKSHFDLVCGGAPFSSSEGALIDSLGLSREQVVAISADDDGLHALYANAAVFVYPSLYEGFGIPPLEAMAADCPVVTIASSSIPDVCGNAVDYAENGDPAALADAIEKLLASPSRCDELRQAGRLHLRNFSWQRCAAETAAVYRQLSGNAGLDR</sequence>